<evidence type="ECO:0000313" key="3">
    <source>
        <dbReference type="EMBL" id="MQA56691.1"/>
    </source>
</evidence>
<dbReference type="Proteomes" id="UP000486534">
    <property type="component" value="Unassembled WGS sequence"/>
</dbReference>
<dbReference type="InterPro" id="IPR029069">
    <property type="entry name" value="HotDog_dom_sf"/>
</dbReference>
<dbReference type="Pfam" id="PF20789">
    <property type="entry name" value="4HBT_3C"/>
    <property type="match status" value="1"/>
</dbReference>
<comment type="caution">
    <text evidence="3">The sequence shown here is derived from an EMBL/GenBank/DDBJ whole genome shotgun (WGS) entry which is preliminary data.</text>
</comment>
<dbReference type="Gene3D" id="2.40.160.210">
    <property type="entry name" value="Acyl-CoA thioesterase, double hotdog domain"/>
    <property type="match status" value="1"/>
</dbReference>
<dbReference type="RefSeq" id="WP_152899294.1">
    <property type="nucleotide sequence ID" value="NZ_WHUV01000005.1"/>
</dbReference>
<evidence type="ECO:0000313" key="4">
    <source>
        <dbReference type="Proteomes" id="UP000486534"/>
    </source>
</evidence>
<feature type="domain" description="Acyl-CoA thioesterase-like C-terminal" evidence="2">
    <location>
        <begin position="130"/>
        <end position="265"/>
    </location>
</feature>
<reference evidence="3 4" key="1">
    <citation type="submission" date="2019-10" db="EMBL/GenBank/DDBJ databases">
        <title>Pseudomonas dajingensis sp. nov., isolated from the profound head ulcers of farmed Murray cod (Maccullochella peelii peelii).</title>
        <authorList>
            <person name="Liu Y."/>
        </authorList>
    </citation>
    <scope>NUCLEOTIDE SEQUENCE [LARGE SCALE GENOMIC DNA]</scope>
    <source>
        <strain evidence="3 4">MC042</strain>
    </source>
</reference>
<evidence type="ECO:0000259" key="2">
    <source>
        <dbReference type="Pfam" id="PF20789"/>
    </source>
</evidence>
<dbReference type="Pfam" id="PF13622">
    <property type="entry name" value="4HBT_3"/>
    <property type="match status" value="1"/>
</dbReference>
<organism evidence="3 4">
    <name type="scientific">Pseudomonas piscis</name>
    <dbReference type="NCBI Taxonomy" id="2614538"/>
    <lineage>
        <taxon>Bacteria</taxon>
        <taxon>Pseudomonadati</taxon>
        <taxon>Pseudomonadota</taxon>
        <taxon>Gammaproteobacteria</taxon>
        <taxon>Pseudomonadales</taxon>
        <taxon>Pseudomonadaceae</taxon>
        <taxon>Pseudomonas</taxon>
    </lineage>
</organism>
<feature type="domain" description="Acyl-CoA thioesterase-like N-terminal HotDog" evidence="1">
    <location>
        <begin position="26"/>
        <end position="104"/>
    </location>
</feature>
<proteinExistence type="predicted"/>
<dbReference type="InterPro" id="IPR049449">
    <property type="entry name" value="TesB_ACOT8-like_N"/>
</dbReference>
<evidence type="ECO:0000259" key="1">
    <source>
        <dbReference type="Pfam" id="PF13622"/>
    </source>
</evidence>
<accession>A0A7X1PQR6</accession>
<name>A0A7X1PQR6_9PSED</name>
<dbReference type="EMBL" id="WHUV01000005">
    <property type="protein sequence ID" value="MQA56691.1"/>
    <property type="molecule type" value="Genomic_DNA"/>
</dbReference>
<dbReference type="InterPro" id="IPR049450">
    <property type="entry name" value="ACOT8-like_C"/>
</dbReference>
<gene>
    <name evidence="3" type="ORF">GDH07_25550</name>
</gene>
<protein>
    <submittedName>
        <fullName evidence="3">Thioesterase family protein</fullName>
    </submittedName>
</protein>
<sequence>MHDIHPDDCIFIQETGSAWRATELARGPWDSRAQHGGAPCGLLAHLVESAPSETGWQLARLTVELLRPVPIDRLETDVTLETGRASARVEITLCANGKRVARAHGLLVRAGTLALPSDLPRAAIDRLPPPEDCPRPLRIPGLPEVRSFYYTAMEGRVAGGDPAQPGPAAAWLRLKVPLVAGVATSAAMRIAAAADFGNGLSWVLPADRFAFANADLSLHLARPPSGEWIGLQASTSIVSSGCGQTITQLYDTQGPCGVAVQSLLIMPR</sequence>
<dbReference type="AlphaFoldDB" id="A0A7X1PQR6"/>
<dbReference type="InterPro" id="IPR042171">
    <property type="entry name" value="Acyl-CoA_hotdog"/>
</dbReference>
<dbReference type="SUPFAM" id="SSF54637">
    <property type="entry name" value="Thioesterase/thiol ester dehydrase-isomerase"/>
    <property type="match status" value="2"/>
</dbReference>